<keyword evidence="11 16" id="KW-0863">Zinc-finger</keyword>
<evidence type="ECO:0000313" key="20">
    <source>
        <dbReference type="EMBL" id="KFD55716.1"/>
    </source>
</evidence>
<evidence type="ECO:0000256" key="4">
    <source>
        <dbReference type="ARBA" id="ARBA00008759"/>
    </source>
</evidence>
<evidence type="ECO:0000256" key="15">
    <source>
        <dbReference type="ARBA" id="ARBA00023136"/>
    </source>
</evidence>
<comment type="catalytic activity">
    <reaction evidence="1">
        <text>S-ubiquitinyl-[E2 ubiquitin-conjugating enzyme]-L-cysteine + [acceptor protein]-L-lysine = [E2 ubiquitin-conjugating enzyme]-L-cysteine + N(6)-ubiquitinyl-[acceptor protein]-L-lysine.</text>
        <dbReference type="EC" id="2.3.2.27"/>
    </reaction>
</comment>
<dbReference type="EC" id="2.3.2.27" evidence="5"/>
<dbReference type="Gene3D" id="3.50.30.30">
    <property type="match status" value="1"/>
</dbReference>
<dbReference type="Proteomes" id="UP000030764">
    <property type="component" value="Unassembled WGS sequence"/>
</dbReference>
<keyword evidence="9 18" id="KW-0812">Transmembrane</keyword>
<evidence type="ECO:0000256" key="8">
    <source>
        <dbReference type="ARBA" id="ARBA00022687"/>
    </source>
</evidence>
<dbReference type="GO" id="GO:0008270">
    <property type="term" value="F:zinc ion binding"/>
    <property type="evidence" value="ECO:0007669"/>
    <property type="project" value="UniProtKB-KW"/>
</dbReference>
<evidence type="ECO:0000259" key="19">
    <source>
        <dbReference type="PROSITE" id="PS50089"/>
    </source>
</evidence>
<keyword evidence="11 16" id="KW-0479">Metal-binding</keyword>
<dbReference type="PANTHER" id="PTHR16200">
    <property type="entry name" value="RING ZINC FINGER"/>
    <property type="match status" value="1"/>
</dbReference>
<dbReference type="InterPro" id="IPR019446">
    <property type="entry name" value="BMT5-like"/>
</dbReference>
<evidence type="ECO:0000256" key="7">
    <source>
        <dbReference type="ARBA" id="ARBA00022679"/>
    </source>
</evidence>
<evidence type="ECO:0000256" key="17">
    <source>
        <dbReference type="SAM" id="MobiDB-lite"/>
    </source>
</evidence>
<proteinExistence type="inferred from homology"/>
<evidence type="ECO:0000256" key="9">
    <source>
        <dbReference type="ARBA" id="ARBA00022692"/>
    </source>
</evidence>
<dbReference type="GO" id="GO:0005886">
    <property type="term" value="C:plasma membrane"/>
    <property type="evidence" value="ECO:0007669"/>
    <property type="project" value="UniProtKB-SubCell"/>
</dbReference>
<protein>
    <recommendedName>
        <fullName evidence="5">RING-type E3 ubiquitin transferase</fullName>
        <ecNumber evidence="5">2.3.2.27</ecNumber>
    </recommendedName>
</protein>
<keyword evidence="21" id="KW-1185">Reference proteome</keyword>
<evidence type="ECO:0000256" key="3">
    <source>
        <dbReference type="ARBA" id="ARBA00004906"/>
    </source>
</evidence>
<dbReference type="GO" id="GO:0070042">
    <property type="term" value="F:rRNA (uridine-N3-)-methyltransferase activity"/>
    <property type="evidence" value="ECO:0007669"/>
    <property type="project" value="InterPro"/>
</dbReference>
<dbReference type="AlphaFoldDB" id="A0A085MES0"/>
<dbReference type="Gene3D" id="3.30.70.380">
    <property type="entry name" value="Ferrodoxin-fold anticodon-binding domain"/>
    <property type="match status" value="1"/>
</dbReference>
<dbReference type="UniPathway" id="UPA00143"/>
<keyword evidence="15 18" id="KW-0472">Membrane</keyword>
<keyword evidence="10" id="KW-0732">Signal</keyword>
<dbReference type="Pfam" id="PF10354">
    <property type="entry name" value="BMT5-like"/>
    <property type="match status" value="1"/>
</dbReference>
<accession>A0A085MES0</accession>
<evidence type="ECO:0000256" key="2">
    <source>
        <dbReference type="ARBA" id="ARBA00004251"/>
    </source>
</evidence>
<dbReference type="PROSITE" id="PS50089">
    <property type="entry name" value="ZF_RING_2"/>
    <property type="match status" value="1"/>
</dbReference>
<keyword evidence="14 18" id="KW-1133">Transmembrane helix</keyword>
<feature type="region of interest" description="Disordered" evidence="17">
    <location>
        <begin position="808"/>
        <end position="931"/>
    </location>
</feature>
<evidence type="ECO:0000256" key="13">
    <source>
        <dbReference type="ARBA" id="ARBA00022833"/>
    </source>
</evidence>
<evidence type="ECO:0000256" key="18">
    <source>
        <dbReference type="SAM" id="Phobius"/>
    </source>
</evidence>
<keyword evidence="7" id="KW-0808">Transferase</keyword>
<comment type="pathway">
    <text evidence="3">Protein modification; protein ubiquitination.</text>
</comment>
<evidence type="ECO:0000256" key="10">
    <source>
        <dbReference type="ARBA" id="ARBA00022729"/>
    </source>
</evidence>
<feature type="compositionally biased region" description="Polar residues" evidence="17">
    <location>
        <begin position="918"/>
        <end position="931"/>
    </location>
</feature>
<evidence type="ECO:0000256" key="5">
    <source>
        <dbReference type="ARBA" id="ARBA00012483"/>
    </source>
</evidence>
<dbReference type="Gene3D" id="3.30.40.10">
    <property type="entry name" value="Zinc/RING finger domain, C3HC4 (zinc finger)"/>
    <property type="match status" value="1"/>
</dbReference>
<name>A0A085MES0_9BILA</name>
<dbReference type="GO" id="GO:0016567">
    <property type="term" value="P:protein ubiquitination"/>
    <property type="evidence" value="ECO:0007669"/>
    <property type="project" value="UniProtKB-UniPathway"/>
</dbReference>
<dbReference type="Pfam" id="PF13639">
    <property type="entry name" value="zf-RING_2"/>
    <property type="match status" value="1"/>
</dbReference>
<dbReference type="InterPro" id="IPR051073">
    <property type="entry name" value="ZNRF3_Arkadia_E3_ligases"/>
</dbReference>
<dbReference type="GO" id="GO:0070475">
    <property type="term" value="P:rRNA base methylation"/>
    <property type="evidence" value="ECO:0007669"/>
    <property type="project" value="InterPro"/>
</dbReference>
<dbReference type="EMBL" id="KL363198">
    <property type="protein sequence ID" value="KFD55716.1"/>
    <property type="molecule type" value="Genomic_DNA"/>
</dbReference>
<dbReference type="InterPro" id="IPR013083">
    <property type="entry name" value="Znf_RING/FYVE/PHD"/>
</dbReference>
<feature type="compositionally biased region" description="Polar residues" evidence="17">
    <location>
        <begin position="831"/>
        <end position="857"/>
    </location>
</feature>
<comment type="similarity">
    <text evidence="4">Belongs to the ZNRF3 family.</text>
</comment>
<dbReference type="InterPro" id="IPR036690">
    <property type="entry name" value="Fdx_antiC-bd_sf"/>
</dbReference>
<evidence type="ECO:0000256" key="16">
    <source>
        <dbReference type="PROSITE-ProRule" id="PRU00175"/>
    </source>
</evidence>
<evidence type="ECO:0000256" key="14">
    <source>
        <dbReference type="ARBA" id="ARBA00022989"/>
    </source>
</evidence>
<dbReference type="GO" id="GO:0030178">
    <property type="term" value="P:negative regulation of Wnt signaling pathway"/>
    <property type="evidence" value="ECO:0007669"/>
    <property type="project" value="UniProtKB-ARBA"/>
</dbReference>
<evidence type="ECO:0000313" key="21">
    <source>
        <dbReference type="Proteomes" id="UP000030764"/>
    </source>
</evidence>
<dbReference type="SUPFAM" id="SSF57850">
    <property type="entry name" value="RING/U-box"/>
    <property type="match status" value="1"/>
</dbReference>
<dbReference type="SMART" id="SM00184">
    <property type="entry name" value="RING"/>
    <property type="match status" value="1"/>
</dbReference>
<evidence type="ECO:0000256" key="6">
    <source>
        <dbReference type="ARBA" id="ARBA00022475"/>
    </source>
</evidence>
<keyword evidence="12" id="KW-0833">Ubl conjugation pathway</keyword>
<dbReference type="InterPro" id="IPR001841">
    <property type="entry name" value="Znf_RING"/>
</dbReference>
<feature type="domain" description="RING-type" evidence="19">
    <location>
        <begin position="757"/>
        <end position="797"/>
    </location>
</feature>
<dbReference type="InterPro" id="IPR040700">
    <property type="entry name" value="ZNRF-3_ecto"/>
</dbReference>
<dbReference type="GO" id="GO:0016055">
    <property type="term" value="P:Wnt signaling pathway"/>
    <property type="evidence" value="ECO:0007669"/>
    <property type="project" value="UniProtKB-KW"/>
</dbReference>
<keyword evidence="8" id="KW-0879">Wnt signaling pathway</keyword>
<comment type="subcellular location">
    <subcellularLocation>
        <location evidence="2">Cell membrane</location>
        <topology evidence="2">Single-pass type I membrane protein</topology>
    </subcellularLocation>
</comment>
<dbReference type="Pfam" id="PF18212">
    <property type="entry name" value="ZNRF_3_ecto"/>
    <property type="match status" value="1"/>
</dbReference>
<evidence type="ECO:0000256" key="11">
    <source>
        <dbReference type="ARBA" id="ARBA00022771"/>
    </source>
</evidence>
<evidence type="ECO:0000256" key="1">
    <source>
        <dbReference type="ARBA" id="ARBA00000900"/>
    </source>
</evidence>
<dbReference type="SUPFAM" id="SSF54991">
    <property type="entry name" value="Anticodon-binding domain of PheRS"/>
    <property type="match status" value="1"/>
</dbReference>
<dbReference type="GO" id="GO:0061630">
    <property type="term" value="F:ubiquitin protein ligase activity"/>
    <property type="evidence" value="ECO:0007669"/>
    <property type="project" value="UniProtKB-EC"/>
</dbReference>
<organism evidence="20 21">
    <name type="scientific">Trichuris suis</name>
    <name type="common">pig whipworm</name>
    <dbReference type="NCBI Taxonomy" id="68888"/>
    <lineage>
        <taxon>Eukaryota</taxon>
        <taxon>Metazoa</taxon>
        <taxon>Ecdysozoa</taxon>
        <taxon>Nematoda</taxon>
        <taxon>Enoplea</taxon>
        <taxon>Dorylaimia</taxon>
        <taxon>Trichinellida</taxon>
        <taxon>Trichuridae</taxon>
        <taxon>Trichuris</taxon>
    </lineage>
</organism>
<evidence type="ECO:0000256" key="12">
    <source>
        <dbReference type="ARBA" id="ARBA00022786"/>
    </source>
</evidence>
<reference evidence="20 21" key="1">
    <citation type="journal article" date="2014" name="Nat. Genet.">
        <title>Genome and transcriptome of the porcine whipworm Trichuris suis.</title>
        <authorList>
            <person name="Jex A.R."/>
            <person name="Nejsum P."/>
            <person name="Schwarz E.M."/>
            <person name="Hu L."/>
            <person name="Young N.D."/>
            <person name="Hall R.S."/>
            <person name="Korhonen P.K."/>
            <person name="Liao S."/>
            <person name="Thamsborg S."/>
            <person name="Xia J."/>
            <person name="Xu P."/>
            <person name="Wang S."/>
            <person name="Scheerlinck J.P."/>
            <person name="Hofmann A."/>
            <person name="Sternberg P.W."/>
            <person name="Wang J."/>
            <person name="Gasser R.B."/>
        </authorList>
    </citation>
    <scope>NUCLEOTIDE SEQUENCE [LARGE SCALE GENOMIC DNA]</scope>
    <source>
        <strain evidence="20">DCEP-RM93M</strain>
    </source>
</reference>
<dbReference type="CDD" id="cd16666">
    <property type="entry name" value="RING-H2_RNF43-like"/>
    <property type="match status" value="1"/>
</dbReference>
<keyword evidence="6" id="KW-1003">Cell membrane</keyword>
<gene>
    <name evidence="20" type="ORF">M513_03464</name>
</gene>
<sequence>MMLPTAHGLNLRIFCCFATLRPKALQRNGGKQNRCFGRLCVFFLFKGVFCVVKLTSRRSTMFPMIQTDLGRILVIGDGNLTFSLALGRKLALMGQSANIVATVFESRDEWMNKFASFHSTLKQLENDGIEVLFNVDVTKIDSIAALGQKELFNLVVFNFPHPSGKNNVRLARLLLTDFFLRSRPLLTADGAVAVTLLNSQCEDEEKQSPLEEWAYKPPVHKKDSWRPLYCASSCGFVFLRRCRFPYDELSEYGYRNTGFRGQVKAFAKADRATTLWFRPAPFADLSSSSDYKLFGVHRWWPFYCLDMSFWTKWSLDQDSLWQEILRFTKNLVKDIRVVEIYRPPIIDGSELPVSEQKERVGFCIRLYWQSRFRALTKELANDFQEQLKVHLTEWCRSNMIPFQPSGVGFVDLSEQLSLFSSLCRHFLNSAAAIKPTMITHNLLPRCLSVIAALQPAGHMRRSFSLLFLPMLAVYGSQGEPKMYKAATTDGGEPHLADGNALVELFFVRGSTRLTGNFSTFGKVRAVVGYVVQLHPMRACELLTSGLDKTLHDHVAVVIMDGIVQPFMAGCVSPYNQAKFAQDSGAKAVVLDVRNLTANSWTNTFHDWPVLDIPVVTTSGTQANALRMVLTRTSNESIAVAVSISPVLQVDTTTQMKGFRDILSSSVFDKGILPALMLLLFFIVVFILVKVRDQVKAQNRRRSDFPVRILAEAALTRMELKKFSHTRKMKRPPPGEPNTATIGLLSDSSLSLCGSDLCAICLEVYKDGQTLRVISCGHEFHRKCVDPWLLANHTCPLCLFDVVLEKHVPSRQEPMPEPVESTVSPWPLADQRTPNASIGSQRQASPTANDRQVNNGSSVGCRRQGRSHTLGGNVQSVPVKRKNELGEKHSHKKRRHIALEAAGQKRTARRNRVMPRTGASRSMMVSQTETVKGRPLSSTVDCISEGYMSDISAVTECTGSLGFQISSCQGTFSRNAVPRAGDAKVSVCSTLPLVPSSRRPMRPSTPP</sequence>
<keyword evidence="13" id="KW-0862">Zinc</keyword>
<feature type="transmembrane region" description="Helical" evidence="18">
    <location>
        <begin position="671"/>
        <end position="690"/>
    </location>
</feature>